<dbReference type="Pfam" id="PF00023">
    <property type="entry name" value="Ank"/>
    <property type="match status" value="1"/>
</dbReference>
<feature type="region of interest" description="Disordered" evidence="2">
    <location>
        <begin position="266"/>
        <end position="285"/>
    </location>
</feature>
<feature type="region of interest" description="Disordered" evidence="2">
    <location>
        <begin position="885"/>
        <end position="920"/>
    </location>
</feature>
<dbReference type="Gene3D" id="3.40.50.10190">
    <property type="entry name" value="BRCT domain"/>
    <property type="match status" value="2"/>
</dbReference>
<dbReference type="AlphaFoldDB" id="A0A9Q1CCV8"/>
<feature type="region of interest" description="Disordered" evidence="2">
    <location>
        <begin position="1000"/>
        <end position="1019"/>
    </location>
</feature>
<dbReference type="GO" id="GO:2000781">
    <property type="term" value="P:positive regulation of double-strand break repair"/>
    <property type="evidence" value="ECO:0007669"/>
    <property type="project" value="InterPro"/>
</dbReference>
<evidence type="ECO:0000313" key="4">
    <source>
        <dbReference type="EMBL" id="KAJ8042977.1"/>
    </source>
</evidence>
<dbReference type="InterPro" id="IPR049936">
    <property type="entry name" value="TopBP1_BRCT_8"/>
</dbReference>
<dbReference type="InterPro" id="IPR002110">
    <property type="entry name" value="Ankyrin_rpt"/>
</dbReference>
<dbReference type="CDD" id="cd17738">
    <property type="entry name" value="BRCT_TopBP1_rpt7"/>
    <property type="match status" value="1"/>
</dbReference>
<keyword evidence="5" id="KW-1185">Reference proteome</keyword>
<dbReference type="GO" id="GO:0005634">
    <property type="term" value="C:nucleus"/>
    <property type="evidence" value="ECO:0007669"/>
    <property type="project" value="TreeGrafter"/>
</dbReference>
<dbReference type="GO" id="GO:0035861">
    <property type="term" value="C:site of double-strand break"/>
    <property type="evidence" value="ECO:0007669"/>
    <property type="project" value="TreeGrafter"/>
</dbReference>
<gene>
    <name evidence="4" type="ORF">HOLleu_09880</name>
</gene>
<name>A0A9Q1CCV8_HOLLE</name>
<dbReference type="InterPro" id="IPR036770">
    <property type="entry name" value="Ankyrin_rpt-contain_sf"/>
</dbReference>
<dbReference type="Pfam" id="PF12796">
    <property type="entry name" value="Ank_2"/>
    <property type="match status" value="1"/>
</dbReference>
<dbReference type="Pfam" id="PF16770">
    <property type="entry name" value="RTT107_BRCT_5"/>
    <property type="match status" value="1"/>
</dbReference>
<dbReference type="FunFam" id="3.40.50.10190:FF:000018">
    <property type="entry name" value="DNA topoisomerase 2-binding protein 1"/>
    <property type="match status" value="1"/>
</dbReference>
<comment type="caution">
    <text evidence="4">The sequence shown here is derived from an EMBL/GenBank/DDBJ whole genome shotgun (WGS) entry which is preliminary data.</text>
</comment>
<reference evidence="4" key="1">
    <citation type="submission" date="2021-10" db="EMBL/GenBank/DDBJ databases">
        <title>Tropical sea cucumber genome reveals ecological adaptation and Cuvierian tubules defense mechanism.</title>
        <authorList>
            <person name="Chen T."/>
        </authorList>
    </citation>
    <scope>NUCLEOTIDE SEQUENCE</scope>
    <source>
        <strain evidence="4">Nanhai2018</strain>
        <tissue evidence="4">Muscle</tissue>
    </source>
</reference>
<accession>A0A9Q1CCV8</accession>
<evidence type="ECO:0000256" key="2">
    <source>
        <dbReference type="SAM" id="MobiDB-lite"/>
    </source>
</evidence>
<dbReference type="PANTHER" id="PTHR46677:SF1">
    <property type="entry name" value="SMC5-SMC6 COMPLEX LOCALIZATION FACTOR PROTEIN 1"/>
    <property type="match status" value="1"/>
</dbReference>
<dbReference type="InterPro" id="IPR042479">
    <property type="entry name" value="Slf1"/>
</dbReference>
<feature type="region of interest" description="Disordered" evidence="2">
    <location>
        <begin position="465"/>
        <end position="488"/>
    </location>
</feature>
<dbReference type="InterPro" id="IPR001357">
    <property type="entry name" value="BRCT_dom"/>
</dbReference>
<dbReference type="PANTHER" id="PTHR46677">
    <property type="entry name" value="SMC5-SMC6 COMPLEX LOCALIZATION FACTOR PROTEIN 1"/>
    <property type="match status" value="1"/>
</dbReference>
<dbReference type="GO" id="GO:1990166">
    <property type="term" value="P:protein localization to site of double-strand break"/>
    <property type="evidence" value="ECO:0007669"/>
    <property type="project" value="TreeGrafter"/>
</dbReference>
<dbReference type="PROSITE" id="PS50297">
    <property type="entry name" value="ANK_REP_REGION"/>
    <property type="match status" value="3"/>
</dbReference>
<dbReference type="OrthoDB" id="273147at2759"/>
<dbReference type="InterPro" id="IPR036420">
    <property type="entry name" value="BRCT_dom_sf"/>
</dbReference>
<feature type="region of interest" description="Disordered" evidence="2">
    <location>
        <begin position="696"/>
        <end position="724"/>
    </location>
</feature>
<evidence type="ECO:0000313" key="5">
    <source>
        <dbReference type="Proteomes" id="UP001152320"/>
    </source>
</evidence>
<dbReference type="Gene3D" id="1.25.40.20">
    <property type="entry name" value="Ankyrin repeat-containing domain"/>
    <property type="match status" value="1"/>
</dbReference>
<feature type="compositionally biased region" description="Polar residues" evidence="2">
    <location>
        <begin position="268"/>
        <end position="282"/>
    </location>
</feature>
<organism evidence="4 5">
    <name type="scientific">Holothuria leucospilota</name>
    <name type="common">Black long sea cucumber</name>
    <name type="synonym">Mertensiothuria leucospilota</name>
    <dbReference type="NCBI Taxonomy" id="206669"/>
    <lineage>
        <taxon>Eukaryota</taxon>
        <taxon>Metazoa</taxon>
        <taxon>Echinodermata</taxon>
        <taxon>Eleutherozoa</taxon>
        <taxon>Echinozoa</taxon>
        <taxon>Holothuroidea</taxon>
        <taxon>Aspidochirotacea</taxon>
        <taxon>Aspidochirotida</taxon>
        <taxon>Holothuriidae</taxon>
        <taxon>Holothuria</taxon>
    </lineage>
</organism>
<proteinExistence type="predicted"/>
<dbReference type="PROSITE" id="PS50172">
    <property type="entry name" value="BRCT"/>
    <property type="match status" value="1"/>
</dbReference>
<dbReference type="PROSITE" id="PS50088">
    <property type="entry name" value="ANK_REPEAT"/>
    <property type="match status" value="3"/>
</dbReference>
<keyword evidence="1" id="KW-0040">ANK repeat</keyword>
<dbReference type="SUPFAM" id="SSF52113">
    <property type="entry name" value="BRCT domain"/>
    <property type="match status" value="1"/>
</dbReference>
<sequence>MTLLLKKVGNCIYHPIFFKFNIFLNVSFSFQKHFQTMEPPRQTKTRICNRLFLLTGFSNEDKNKLLNMITDLGGKFKETMEFVPECTHVISAKPIRSEKFLCGCASGKWVLTPKYICDSFSIRRWLDEEHYEWTTAPTMKASNGILSAPKRWRLFVQKECKGPFADWTVLIMVENKYRRPFVYKRLIEAGGGKTVSLPQGCSKNKEMFVDCVTHVIVDRCYANDVQLFARGGVPCLHPEYLAEYLFKTDAQMESYLVTSHVKRRKTSNEGTSCHHGSQQVNNTKDKAAISKQVEAKTELKEPLAPTTTPNVVTKRKSQAMKGLDEALESRKRQKGTPMPVPFSQLQLNFIEATIEENQWFDGLRTVQSYLSPQHYPPAELLHHIMQQMLKTKDKNLAIACEKVLQATLCMHNPSTNPEISKVYLDALLDGPKEIKALDRYLTATDLWDYLYHVIKLALHQNKTSHQPLGESVKTEDGEQREDDGGEIRDKSENAGLLLKFLVFQIEDDFTAWKNRKEYGLPSSSHGIMISKILWPGAKGPPLRITTVPFKQLMKVTMKALLKTSDSSLAPHQCVRPLLAMINMAAEYCIHKECDMSSSATELNLTRDKVTNFSSAVASQIIEAGIHEDVERLALLLTLLQPAWLKLKVVQAVLDRRHQSLLEDQEAEQMRMMPLSLKKIVDYYLWMVPDFKKIIPPTPKKSLSEEKSSGRTSVRPLGDSNIDKNNINDEKELIHKRKIAATINKRNMKGETQLHVACIKNHLDKLKQLLTVPGVNVNAEDNAGWTPLHEAANHGHVSCVKELLDFKPKLDPSVKDISNKSINLLAAPSECGTTPLHDAVFNDRIDCARLLVQAGGEAVLSAKNNLGFTPVHMAKTDEMLAVLRPNISNSSDHNKENVADSKVKVKKEKSSTSLEGDTAHSSLRVPEHRYTDQLGPRHSRLQVISEQKCECYCLLAHHLLLSYIKVKELTQLKQEMLKCKTQELDRKDSLRKNLKTSAECIHSKEGDSPSSNSSQSSSVGESSRSYLDVEVIYDDMEIFSSLIKHVKLFGGHVETVGAWEHGLKDNKQCYKAIQKMKLVAKDEHRL</sequence>
<evidence type="ECO:0000259" key="3">
    <source>
        <dbReference type="PROSITE" id="PS50172"/>
    </source>
</evidence>
<dbReference type="Proteomes" id="UP001152320">
    <property type="component" value="Chromosome 4"/>
</dbReference>
<dbReference type="EMBL" id="JAIZAY010000004">
    <property type="protein sequence ID" value="KAJ8042977.1"/>
    <property type="molecule type" value="Genomic_DNA"/>
</dbReference>
<evidence type="ECO:0000256" key="1">
    <source>
        <dbReference type="PROSITE-ProRule" id="PRU00023"/>
    </source>
</evidence>
<feature type="repeat" description="ANK" evidence="1">
    <location>
        <begin position="748"/>
        <end position="781"/>
    </location>
</feature>
<dbReference type="GO" id="GO:0006974">
    <property type="term" value="P:DNA damage response"/>
    <property type="evidence" value="ECO:0007669"/>
    <property type="project" value="TreeGrafter"/>
</dbReference>
<feature type="repeat" description="ANK" evidence="1">
    <location>
        <begin position="830"/>
        <end position="862"/>
    </location>
</feature>
<feature type="compositionally biased region" description="Basic and acidic residues" evidence="2">
    <location>
        <begin position="891"/>
        <end position="902"/>
    </location>
</feature>
<dbReference type="SUPFAM" id="SSF48403">
    <property type="entry name" value="Ankyrin repeat"/>
    <property type="match status" value="1"/>
</dbReference>
<dbReference type="SMART" id="SM00292">
    <property type="entry name" value="BRCT"/>
    <property type="match status" value="2"/>
</dbReference>
<dbReference type="CDD" id="cd17728">
    <property type="entry name" value="BRCT_TopBP1_rpt8"/>
    <property type="match status" value="1"/>
</dbReference>
<protein>
    <submittedName>
        <fullName evidence="4">SMC5-SMC6 complex localization factor protein 1</fullName>
    </submittedName>
</protein>
<feature type="repeat" description="ANK" evidence="1">
    <location>
        <begin position="782"/>
        <end position="804"/>
    </location>
</feature>
<dbReference type="SMART" id="SM00248">
    <property type="entry name" value="ANK"/>
    <property type="match status" value="3"/>
</dbReference>
<feature type="domain" description="BRCT" evidence="3">
    <location>
        <begin position="42"/>
        <end position="133"/>
    </location>
</feature>
<feature type="compositionally biased region" description="Low complexity" evidence="2">
    <location>
        <begin position="1007"/>
        <end position="1019"/>
    </location>
</feature>